<dbReference type="InterPro" id="IPR022924">
    <property type="entry name" value="Cardiolipin_synthase"/>
</dbReference>
<feature type="transmembrane region" description="Helical" evidence="13">
    <location>
        <begin position="50"/>
        <end position="67"/>
    </location>
</feature>
<keyword evidence="10" id="KW-0594">Phospholipid biosynthesis</keyword>
<evidence type="ECO:0000256" key="13">
    <source>
        <dbReference type="SAM" id="Phobius"/>
    </source>
</evidence>
<evidence type="ECO:0000313" key="16">
    <source>
        <dbReference type="Proteomes" id="UP000070366"/>
    </source>
</evidence>
<dbReference type="SMART" id="SM00155">
    <property type="entry name" value="PLDc"/>
    <property type="match status" value="2"/>
</dbReference>
<evidence type="ECO:0000256" key="5">
    <source>
        <dbReference type="ARBA" id="ARBA00022692"/>
    </source>
</evidence>
<dbReference type="InterPro" id="IPR027379">
    <property type="entry name" value="CLS_N"/>
</dbReference>
<dbReference type="PROSITE" id="PS50035">
    <property type="entry name" value="PLD"/>
    <property type="match status" value="2"/>
</dbReference>
<accession>A0A136Q107</accession>
<dbReference type="EC" id="2.7.8.-" evidence="12"/>
<reference evidence="15 16" key="1">
    <citation type="submission" date="2016-02" db="EMBL/GenBank/DDBJ databases">
        <authorList>
            <person name="Wen L."/>
            <person name="He K."/>
            <person name="Yang H."/>
        </authorList>
    </citation>
    <scope>NUCLEOTIDE SEQUENCE [LARGE SCALE GENOMIC DNA]</scope>
    <source>
        <strain evidence="15 16">DSM 22607</strain>
    </source>
</reference>
<proteinExistence type="predicted"/>
<evidence type="ECO:0000313" key="15">
    <source>
        <dbReference type="EMBL" id="KXK64254.1"/>
    </source>
</evidence>
<evidence type="ECO:0000256" key="11">
    <source>
        <dbReference type="ARBA" id="ARBA00023264"/>
    </source>
</evidence>
<dbReference type="AlphaFoldDB" id="A0A136Q107"/>
<dbReference type="InterPro" id="IPR025202">
    <property type="entry name" value="PLD-like_dom"/>
</dbReference>
<dbReference type="PANTHER" id="PTHR21248">
    <property type="entry name" value="CARDIOLIPIN SYNTHASE"/>
    <property type="match status" value="1"/>
</dbReference>
<keyword evidence="11" id="KW-1208">Phospholipid metabolism</keyword>
<keyword evidence="8" id="KW-0443">Lipid metabolism</keyword>
<evidence type="ECO:0000256" key="10">
    <source>
        <dbReference type="ARBA" id="ARBA00023209"/>
    </source>
</evidence>
<evidence type="ECO:0000259" key="14">
    <source>
        <dbReference type="PROSITE" id="PS50035"/>
    </source>
</evidence>
<sequence length="522" mass="61331">MVAGANPWEYHMKKFFSFFISRMFIVFALIGIQAWIIISLFLYFDDQSEVIRTVFWVISLVMVLYIVNKRQNPSYKLAWIIVILVLPVFGVLMYIFFSQRQLTRRLRRKAELELEKSRPLLGQDRRVTHELEQKSLDALRQTDYIRRASTFPVYDKTESEYFSSGEAFFGQLKTELEKAERYIFMEYFIVEKGVMWDSVLEILQRKVAEGVDVRFMYDDMGCARTLPFRYFKRLREMGIKATVFNPLRPELSSIFNNRNHRKVTVIDGHTAFCSGANLADEYINAIERFGHWKDGAVMLKGAGAWAFAVMFLQAWNFMMQEDSDYSVFRPKPEELDGRGSDGYVQPFTDDPMDDEYVSENTYMNMLSRAKRYLYINTPYLILDNEFMTALENAAKSGVDVRITTPHIPDKKMVFLLTRAHYEELLKAGVRIYEYTPGFIHTKTFVCDDEFGIIGTINLDYRSLFLHYECGVWLYGTKAIGQLKEDYLETLKVCEEVSYDEICHRPWYIRLMQAILRVFAPLM</sequence>
<evidence type="ECO:0000256" key="2">
    <source>
        <dbReference type="ARBA" id="ARBA00022475"/>
    </source>
</evidence>
<name>A0A136Q107_9FIRM</name>
<keyword evidence="16" id="KW-1185">Reference proteome</keyword>
<dbReference type="CDD" id="cd09154">
    <property type="entry name" value="PLDc_SMU_988_like_1"/>
    <property type="match status" value="1"/>
</dbReference>
<evidence type="ECO:0000256" key="12">
    <source>
        <dbReference type="NCBIfam" id="TIGR04265"/>
    </source>
</evidence>
<dbReference type="PANTHER" id="PTHR21248:SF22">
    <property type="entry name" value="PHOSPHOLIPASE D"/>
    <property type="match status" value="1"/>
</dbReference>
<dbReference type="Gene3D" id="3.30.870.10">
    <property type="entry name" value="Endonuclease Chain A"/>
    <property type="match status" value="2"/>
</dbReference>
<evidence type="ECO:0000256" key="4">
    <source>
        <dbReference type="ARBA" id="ARBA00022679"/>
    </source>
</evidence>
<dbReference type="GO" id="GO:0032049">
    <property type="term" value="P:cardiolipin biosynthetic process"/>
    <property type="evidence" value="ECO:0007669"/>
    <property type="project" value="UniProtKB-UniRule"/>
</dbReference>
<dbReference type="Proteomes" id="UP000070366">
    <property type="component" value="Unassembled WGS sequence"/>
</dbReference>
<protein>
    <recommendedName>
        <fullName evidence="12">Cardiolipin synthase</fullName>
        <ecNumber evidence="12">2.7.8.-</ecNumber>
    </recommendedName>
</protein>
<dbReference type="Pfam" id="PF13396">
    <property type="entry name" value="PLDc_N"/>
    <property type="match status" value="1"/>
</dbReference>
<feature type="domain" description="PLD phosphodiesterase" evidence="14">
    <location>
        <begin position="255"/>
        <end position="282"/>
    </location>
</feature>
<keyword evidence="7 13" id="KW-1133">Transmembrane helix</keyword>
<evidence type="ECO:0000256" key="8">
    <source>
        <dbReference type="ARBA" id="ARBA00023098"/>
    </source>
</evidence>
<keyword evidence="9 13" id="KW-0472">Membrane</keyword>
<dbReference type="EMBL" id="LSZW01000065">
    <property type="protein sequence ID" value="KXK64254.1"/>
    <property type="molecule type" value="Genomic_DNA"/>
</dbReference>
<feature type="domain" description="PLD phosphodiesterase" evidence="14">
    <location>
        <begin position="435"/>
        <end position="462"/>
    </location>
</feature>
<dbReference type="GO" id="GO:0008808">
    <property type="term" value="F:cardiolipin synthase activity"/>
    <property type="evidence" value="ECO:0007669"/>
    <property type="project" value="UniProtKB-UniRule"/>
</dbReference>
<keyword evidence="4" id="KW-0808">Transferase</keyword>
<evidence type="ECO:0000256" key="1">
    <source>
        <dbReference type="ARBA" id="ARBA00004651"/>
    </source>
</evidence>
<keyword evidence="3" id="KW-0444">Lipid biosynthesis</keyword>
<dbReference type="SUPFAM" id="SSF56024">
    <property type="entry name" value="Phospholipase D/nuclease"/>
    <property type="match status" value="2"/>
</dbReference>
<evidence type="ECO:0000256" key="9">
    <source>
        <dbReference type="ARBA" id="ARBA00023136"/>
    </source>
</evidence>
<dbReference type="Pfam" id="PF13091">
    <property type="entry name" value="PLDc_2"/>
    <property type="match status" value="2"/>
</dbReference>
<keyword evidence="6" id="KW-0677">Repeat</keyword>
<evidence type="ECO:0000256" key="3">
    <source>
        <dbReference type="ARBA" id="ARBA00022516"/>
    </source>
</evidence>
<dbReference type="NCBIfam" id="TIGR04265">
    <property type="entry name" value="bac_cardiolipin"/>
    <property type="match status" value="1"/>
</dbReference>
<keyword evidence="5 13" id="KW-0812">Transmembrane</keyword>
<feature type="transmembrane region" description="Helical" evidence="13">
    <location>
        <begin position="20"/>
        <end position="43"/>
    </location>
</feature>
<dbReference type="STRING" id="626937.HMPREF3293_02898"/>
<evidence type="ECO:0000256" key="6">
    <source>
        <dbReference type="ARBA" id="ARBA00022737"/>
    </source>
</evidence>
<gene>
    <name evidence="15" type="ORF">HMPREF3293_02898</name>
</gene>
<feature type="transmembrane region" description="Helical" evidence="13">
    <location>
        <begin position="79"/>
        <end position="97"/>
    </location>
</feature>
<comment type="subcellular location">
    <subcellularLocation>
        <location evidence="1">Cell membrane</location>
        <topology evidence="1">Multi-pass membrane protein</topology>
    </subcellularLocation>
</comment>
<organism evidence="15 16">
    <name type="scientific">Christensenella minuta</name>
    <dbReference type="NCBI Taxonomy" id="626937"/>
    <lineage>
        <taxon>Bacteria</taxon>
        <taxon>Bacillati</taxon>
        <taxon>Bacillota</taxon>
        <taxon>Clostridia</taxon>
        <taxon>Christensenellales</taxon>
        <taxon>Christensenellaceae</taxon>
        <taxon>Christensenella</taxon>
    </lineage>
</organism>
<evidence type="ECO:0000256" key="7">
    <source>
        <dbReference type="ARBA" id="ARBA00022989"/>
    </source>
</evidence>
<keyword evidence="2" id="KW-1003">Cell membrane</keyword>
<dbReference type="PATRIC" id="fig|626937.4.peg.2859"/>
<dbReference type="GO" id="GO:0005886">
    <property type="term" value="C:plasma membrane"/>
    <property type="evidence" value="ECO:0007669"/>
    <property type="project" value="UniProtKB-SubCell"/>
</dbReference>
<dbReference type="CDD" id="cd09160">
    <property type="entry name" value="PLDc_SMU_988_like_2"/>
    <property type="match status" value="1"/>
</dbReference>
<dbReference type="InterPro" id="IPR001736">
    <property type="entry name" value="PLipase_D/transphosphatidylase"/>
</dbReference>
<comment type="caution">
    <text evidence="15">The sequence shown here is derived from an EMBL/GenBank/DDBJ whole genome shotgun (WGS) entry which is preliminary data.</text>
</comment>